<gene>
    <name evidence="1" type="ORF">METZ01_LOCUS369244</name>
</gene>
<protein>
    <submittedName>
        <fullName evidence="1">Uncharacterized protein</fullName>
    </submittedName>
</protein>
<organism evidence="1">
    <name type="scientific">marine metagenome</name>
    <dbReference type="NCBI Taxonomy" id="408172"/>
    <lineage>
        <taxon>unclassified sequences</taxon>
        <taxon>metagenomes</taxon>
        <taxon>ecological metagenomes</taxon>
    </lineage>
</organism>
<sequence length="27" mass="2879">MIALGQAAEPASRTPLVIIGIYMCVLF</sequence>
<dbReference type="EMBL" id="UINC01133450">
    <property type="protein sequence ID" value="SVD16390.1"/>
    <property type="molecule type" value="Genomic_DNA"/>
</dbReference>
<proteinExistence type="predicted"/>
<reference evidence="1" key="1">
    <citation type="submission" date="2018-05" db="EMBL/GenBank/DDBJ databases">
        <authorList>
            <person name="Lanie J.A."/>
            <person name="Ng W.-L."/>
            <person name="Kazmierczak K.M."/>
            <person name="Andrzejewski T.M."/>
            <person name="Davidsen T.M."/>
            <person name="Wayne K.J."/>
            <person name="Tettelin H."/>
            <person name="Glass J.I."/>
            <person name="Rusch D."/>
            <person name="Podicherti R."/>
            <person name="Tsui H.-C.T."/>
            <person name="Winkler M.E."/>
        </authorList>
    </citation>
    <scope>NUCLEOTIDE SEQUENCE</scope>
</reference>
<evidence type="ECO:0000313" key="1">
    <source>
        <dbReference type="EMBL" id="SVD16390.1"/>
    </source>
</evidence>
<feature type="non-terminal residue" evidence="1">
    <location>
        <position position="27"/>
    </location>
</feature>
<accession>A0A382T2I5</accession>
<name>A0A382T2I5_9ZZZZ</name>
<dbReference type="AlphaFoldDB" id="A0A382T2I5"/>